<dbReference type="RefSeq" id="XP_001749630.1">
    <property type="nucleotide sequence ID" value="XM_001749578.1"/>
</dbReference>
<dbReference type="InParanoid" id="A9VA80"/>
<accession>A9VA80</accession>
<keyword evidence="1" id="KW-1133">Transmembrane helix</keyword>
<proteinExistence type="predicted"/>
<dbReference type="EMBL" id="CH991572">
    <property type="protein sequence ID" value="EDQ85681.1"/>
    <property type="molecule type" value="Genomic_DNA"/>
</dbReference>
<dbReference type="AlphaFoldDB" id="A9VA80"/>
<gene>
    <name evidence="3" type="ORF">MONBRDRAFT_34208</name>
</gene>
<dbReference type="Pfam" id="PF00535">
    <property type="entry name" value="Glycos_transf_2"/>
    <property type="match status" value="1"/>
</dbReference>
<dbReference type="InterPro" id="IPR001173">
    <property type="entry name" value="Glyco_trans_2-like"/>
</dbReference>
<dbReference type="CDD" id="cd00761">
    <property type="entry name" value="Glyco_tranf_GTA_type"/>
    <property type="match status" value="1"/>
</dbReference>
<dbReference type="InterPro" id="IPR029044">
    <property type="entry name" value="Nucleotide-diphossugar_trans"/>
</dbReference>
<dbReference type="KEGG" id="mbr:MONBRDRAFT_34208"/>
<sequence>MASGSAPVAGRWGQLSWLMIGMSLFLLLLGGAYLMTSPPNFMLSSQRRAAQRLSRDLNISWTRPRTSIRGCPLLPHAICTEVAENFSVIVQSLTRQELYCPAEVILVIAGVSTSEQAKLIHECFKHVFRASRIPSKLEVVLRQGRFYAGANRNTGVDHATRRYVVLADDDDA</sequence>
<dbReference type="GeneID" id="5894806"/>
<evidence type="ECO:0000259" key="2">
    <source>
        <dbReference type="Pfam" id="PF00535"/>
    </source>
</evidence>
<protein>
    <recommendedName>
        <fullName evidence="2">Glycosyltransferase 2-like domain-containing protein</fullName>
    </recommendedName>
</protein>
<name>A9VA80_MONBE</name>
<evidence type="ECO:0000256" key="1">
    <source>
        <dbReference type="SAM" id="Phobius"/>
    </source>
</evidence>
<feature type="transmembrane region" description="Helical" evidence="1">
    <location>
        <begin position="15"/>
        <end position="35"/>
    </location>
</feature>
<dbReference type="Proteomes" id="UP000001357">
    <property type="component" value="Unassembled WGS sequence"/>
</dbReference>
<feature type="non-terminal residue" evidence="3">
    <location>
        <position position="172"/>
    </location>
</feature>
<dbReference type="SUPFAM" id="SSF53448">
    <property type="entry name" value="Nucleotide-diphospho-sugar transferases"/>
    <property type="match status" value="1"/>
</dbReference>
<keyword evidence="1" id="KW-0812">Transmembrane</keyword>
<keyword evidence="4" id="KW-1185">Reference proteome</keyword>
<keyword evidence="1" id="KW-0472">Membrane</keyword>
<reference evidence="3 4" key="1">
    <citation type="journal article" date="2008" name="Nature">
        <title>The genome of the choanoflagellate Monosiga brevicollis and the origin of metazoans.</title>
        <authorList>
            <consortium name="JGI Sequencing"/>
            <person name="King N."/>
            <person name="Westbrook M.J."/>
            <person name="Young S.L."/>
            <person name="Kuo A."/>
            <person name="Abedin M."/>
            <person name="Chapman J."/>
            <person name="Fairclough S."/>
            <person name="Hellsten U."/>
            <person name="Isogai Y."/>
            <person name="Letunic I."/>
            <person name="Marr M."/>
            <person name="Pincus D."/>
            <person name="Putnam N."/>
            <person name="Rokas A."/>
            <person name="Wright K.J."/>
            <person name="Zuzow R."/>
            <person name="Dirks W."/>
            <person name="Good M."/>
            <person name="Goodstein D."/>
            <person name="Lemons D."/>
            <person name="Li W."/>
            <person name="Lyons J.B."/>
            <person name="Morris A."/>
            <person name="Nichols S."/>
            <person name="Richter D.J."/>
            <person name="Salamov A."/>
            <person name="Bork P."/>
            <person name="Lim W.A."/>
            <person name="Manning G."/>
            <person name="Miller W.T."/>
            <person name="McGinnis W."/>
            <person name="Shapiro H."/>
            <person name="Tjian R."/>
            <person name="Grigoriev I.V."/>
            <person name="Rokhsar D."/>
        </authorList>
    </citation>
    <scope>NUCLEOTIDE SEQUENCE [LARGE SCALE GENOMIC DNA]</scope>
    <source>
        <strain evidence="4">MX1 / ATCC 50154</strain>
    </source>
</reference>
<evidence type="ECO:0000313" key="4">
    <source>
        <dbReference type="Proteomes" id="UP000001357"/>
    </source>
</evidence>
<dbReference type="Gene3D" id="3.90.550.10">
    <property type="entry name" value="Spore Coat Polysaccharide Biosynthesis Protein SpsA, Chain A"/>
    <property type="match status" value="1"/>
</dbReference>
<organism evidence="3 4">
    <name type="scientific">Monosiga brevicollis</name>
    <name type="common">Choanoflagellate</name>
    <dbReference type="NCBI Taxonomy" id="81824"/>
    <lineage>
        <taxon>Eukaryota</taxon>
        <taxon>Choanoflagellata</taxon>
        <taxon>Craspedida</taxon>
        <taxon>Salpingoecidae</taxon>
        <taxon>Monosiga</taxon>
    </lineage>
</organism>
<evidence type="ECO:0000313" key="3">
    <source>
        <dbReference type="EMBL" id="EDQ85681.1"/>
    </source>
</evidence>
<feature type="domain" description="Glycosyltransferase 2-like" evidence="2">
    <location>
        <begin position="89"/>
        <end position="171"/>
    </location>
</feature>